<name>A0A6H1ZVC4_9ZZZZ</name>
<protein>
    <submittedName>
        <fullName evidence="1">Uncharacterized protein</fullName>
    </submittedName>
</protein>
<sequence length="196" mass="21714">MALVKGVEKVVDAEGFDLSFLKAKIKELNDAGILENKVKTVAVSKPVMVDSFLKAIESIPEGSAEEKAIPKDVTILYNAYVDVLEDKSLAIPVVVKEGEPGDREDKQGEKLIIKEKVKTQGRRTTTGSNVEMIINALKEGISFDNLFKKASDFAQSKGQKEFTKEVDVRRCIINLKKRPGYTISEENGELRLVVED</sequence>
<proteinExistence type="predicted"/>
<gene>
    <name evidence="1" type="ORF">TM448A02118_0006</name>
</gene>
<evidence type="ECO:0000313" key="1">
    <source>
        <dbReference type="EMBL" id="QJA51429.1"/>
    </source>
</evidence>
<accession>A0A6H1ZVC4</accession>
<dbReference type="EMBL" id="MT144262">
    <property type="protein sequence ID" value="QJA51429.1"/>
    <property type="molecule type" value="Genomic_DNA"/>
</dbReference>
<reference evidence="1" key="1">
    <citation type="submission" date="2020-03" db="EMBL/GenBank/DDBJ databases">
        <title>The deep terrestrial virosphere.</title>
        <authorList>
            <person name="Holmfeldt K."/>
            <person name="Nilsson E."/>
            <person name="Simone D."/>
            <person name="Lopez-Fernandez M."/>
            <person name="Wu X."/>
            <person name="de Brujin I."/>
            <person name="Lundin D."/>
            <person name="Andersson A."/>
            <person name="Bertilsson S."/>
            <person name="Dopson M."/>
        </authorList>
    </citation>
    <scope>NUCLEOTIDE SEQUENCE</scope>
    <source>
        <strain evidence="1">TM448A02118</strain>
    </source>
</reference>
<dbReference type="AlphaFoldDB" id="A0A6H1ZVC4"/>
<organism evidence="1">
    <name type="scientific">viral metagenome</name>
    <dbReference type="NCBI Taxonomy" id="1070528"/>
    <lineage>
        <taxon>unclassified sequences</taxon>
        <taxon>metagenomes</taxon>
        <taxon>organismal metagenomes</taxon>
    </lineage>
</organism>